<dbReference type="InterPro" id="IPR051786">
    <property type="entry name" value="ASN_synthetase/amidase"/>
</dbReference>
<comment type="caution">
    <text evidence="12">The sequence shown here is derived from an EMBL/GenBank/DDBJ whole genome shotgun (WGS) entry which is preliminary data.</text>
</comment>
<dbReference type="PANTHER" id="PTHR43284:SF1">
    <property type="entry name" value="ASPARAGINE SYNTHETASE"/>
    <property type="match status" value="1"/>
</dbReference>
<keyword evidence="7" id="KW-0315">Glutamine amidotransferase</keyword>
<dbReference type="InterPro" id="IPR006426">
    <property type="entry name" value="Asn_synth_AEB"/>
</dbReference>
<keyword evidence="12" id="KW-0436">Ligase</keyword>
<dbReference type="SUPFAM" id="SSF52402">
    <property type="entry name" value="Adenine nucleotide alpha hydrolases-like"/>
    <property type="match status" value="1"/>
</dbReference>
<keyword evidence="13" id="KW-1185">Reference proteome</keyword>
<proteinExistence type="inferred from homology"/>
<evidence type="ECO:0000256" key="5">
    <source>
        <dbReference type="ARBA" id="ARBA00022840"/>
    </source>
</evidence>
<dbReference type="PROSITE" id="PS51278">
    <property type="entry name" value="GATASE_TYPE_2"/>
    <property type="match status" value="1"/>
</dbReference>
<feature type="binding site" evidence="9">
    <location>
        <position position="53"/>
    </location>
    <ligand>
        <name>L-glutamine</name>
        <dbReference type="ChEBI" id="CHEBI:58359"/>
    </ligand>
</feature>
<evidence type="ECO:0000259" key="11">
    <source>
        <dbReference type="PROSITE" id="PS51278"/>
    </source>
</evidence>
<reference evidence="12 13" key="1">
    <citation type="submission" date="2020-08" db="EMBL/GenBank/DDBJ databases">
        <title>Sequencing the genomes of 1000 actinobacteria strains.</title>
        <authorList>
            <person name="Klenk H.-P."/>
        </authorList>
    </citation>
    <scope>NUCLEOTIDE SEQUENCE [LARGE SCALE GENOMIC DNA]</scope>
    <source>
        <strain evidence="12 13">DSM 43023</strain>
    </source>
</reference>
<dbReference type="GO" id="GO:0006529">
    <property type="term" value="P:asparagine biosynthetic process"/>
    <property type="evidence" value="ECO:0007669"/>
    <property type="project" value="UniProtKB-KW"/>
</dbReference>
<dbReference type="GO" id="GO:0005524">
    <property type="term" value="F:ATP binding"/>
    <property type="evidence" value="ECO:0007669"/>
    <property type="project" value="UniProtKB-KW"/>
</dbReference>
<dbReference type="EC" id="6.3.5.4" evidence="3"/>
<dbReference type="GO" id="GO:0004066">
    <property type="term" value="F:asparagine synthase (glutamine-hydrolyzing) activity"/>
    <property type="evidence" value="ECO:0007669"/>
    <property type="project" value="UniProtKB-EC"/>
</dbReference>
<keyword evidence="6" id="KW-0028">Amino-acid biosynthesis</keyword>
<evidence type="ECO:0000256" key="7">
    <source>
        <dbReference type="ARBA" id="ARBA00022962"/>
    </source>
</evidence>
<dbReference type="NCBIfam" id="TIGR01536">
    <property type="entry name" value="asn_synth_AEB"/>
    <property type="match status" value="1"/>
</dbReference>
<feature type="domain" description="Glutamine amidotransferase type-2" evidence="11">
    <location>
        <begin position="1"/>
        <end position="166"/>
    </location>
</feature>
<dbReference type="AlphaFoldDB" id="A0A7W7RPF8"/>
<dbReference type="InterPro" id="IPR001962">
    <property type="entry name" value="Asn_synthase"/>
</dbReference>
<dbReference type="Pfam" id="PF00733">
    <property type="entry name" value="Asn_synthase"/>
    <property type="match status" value="1"/>
</dbReference>
<dbReference type="Proteomes" id="UP000534286">
    <property type="component" value="Unassembled WGS sequence"/>
</dbReference>
<feature type="site" description="Important for beta-aspartyl-AMP intermediate formation" evidence="10">
    <location>
        <position position="315"/>
    </location>
</feature>
<dbReference type="InterPro" id="IPR033738">
    <property type="entry name" value="AsnB_N"/>
</dbReference>
<evidence type="ECO:0000256" key="6">
    <source>
        <dbReference type="ARBA" id="ARBA00022888"/>
    </source>
</evidence>
<dbReference type="InterPro" id="IPR014729">
    <property type="entry name" value="Rossmann-like_a/b/a_fold"/>
</dbReference>
<dbReference type="CDD" id="cd00712">
    <property type="entry name" value="AsnB"/>
    <property type="match status" value="1"/>
</dbReference>
<keyword evidence="5 9" id="KW-0067">ATP-binding</keyword>
<organism evidence="12 13">
    <name type="scientific">Streptosporangium album</name>
    <dbReference type="NCBI Taxonomy" id="47479"/>
    <lineage>
        <taxon>Bacteria</taxon>
        <taxon>Bacillati</taxon>
        <taxon>Actinomycetota</taxon>
        <taxon>Actinomycetes</taxon>
        <taxon>Streptosporangiales</taxon>
        <taxon>Streptosporangiaceae</taxon>
        <taxon>Streptosporangium</taxon>
    </lineage>
</organism>
<dbReference type="Gene3D" id="3.60.20.10">
    <property type="entry name" value="Glutamine Phosphoribosylpyrophosphate, subunit 1, domain 1"/>
    <property type="match status" value="1"/>
</dbReference>
<evidence type="ECO:0000256" key="2">
    <source>
        <dbReference type="ARBA" id="ARBA00005752"/>
    </source>
</evidence>
<feature type="binding site" evidence="9">
    <location>
        <position position="241"/>
    </location>
    <ligand>
        <name>ATP</name>
        <dbReference type="ChEBI" id="CHEBI:30616"/>
    </ligand>
</feature>
<evidence type="ECO:0000256" key="9">
    <source>
        <dbReference type="PIRSR" id="PIRSR001589-2"/>
    </source>
</evidence>
<dbReference type="PIRSF" id="PIRSF001589">
    <property type="entry name" value="Asn_synthetase_glu-h"/>
    <property type="match status" value="1"/>
</dbReference>
<evidence type="ECO:0000256" key="4">
    <source>
        <dbReference type="ARBA" id="ARBA00022741"/>
    </source>
</evidence>
<evidence type="ECO:0000256" key="8">
    <source>
        <dbReference type="ARBA" id="ARBA00048741"/>
    </source>
</evidence>
<protein>
    <recommendedName>
        <fullName evidence="3">asparagine synthase (glutamine-hydrolyzing)</fullName>
        <ecNumber evidence="3">6.3.5.4</ecNumber>
    </recommendedName>
</protein>
<dbReference type="SUPFAM" id="SSF56235">
    <property type="entry name" value="N-terminal nucleophile aminohydrolases (Ntn hydrolases)"/>
    <property type="match status" value="1"/>
</dbReference>
<comment type="catalytic activity">
    <reaction evidence="8">
        <text>L-aspartate + L-glutamine + ATP + H2O = L-asparagine + L-glutamate + AMP + diphosphate + H(+)</text>
        <dbReference type="Rhea" id="RHEA:12228"/>
        <dbReference type="ChEBI" id="CHEBI:15377"/>
        <dbReference type="ChEBI" id="CHEBI:15378"/>
        <dbReference type="ChEBI" id="CHEBI:29985"/>
        <dbReference type="ChEBI" id="CHEBI:29991"/>
        <dbReference type="ChEBI" id="CHEBI:30616"/>
        <dbReference type="ChEBI" id="CHEBI:33019"/>
        <dbReference type="ChEBI" id="CHEBI:58048"/>
        <dbReference type="ChEBI" id="CHEBI:58359"/>
        <dbReference type="ChEBI" id="CHEBI:456215"/>
        <dbReference type="EC" id="6.3.5.4"/>
    </reaction>
</comment>
<evidence type="ECO:0000256" key="10">
    <source>
        <dbReference type="PIRSR" id="PIRSR001589-3"/>
    </source>
</evidence>
<gene>
    <name evidence="12" type="ORF">FHR32_000082</name>
</gene>
<sequence length="594" mass="67682">MRRLAIIDVATGDQPVYSEDDRIVAVFNGEIYNFPELRDILIAKGHRLRTAGDSECIVHLYEEFGVDLVHQLRGMFAFAIWDQDRQRLVLARDRVGKKPLYWRSDHSSIQFASELKSLAQDPGMDREIDPVALHHYLTYLYVPAPRSIYQGVHKLPPGHVLIWEHGRITVNRYWRLNRIPRAVVDQRAEEERLRELLLEATRIRMMSERPLGAFLSGGVDSSAVVAAMAMQSSEPVKTFSIGFEDSRYDERHKARMVADRYSTDHHELVVTSNLLDILPRLAWHFDEPFADSSAIPSFYLAQLSRQHVTVALNGDGGDECFGGYQRYALMDQTRRIPVIPQPFAAMLAHTGTLISERSASGSLSQKLGRMMGFAAAHPSQRYARLISYFTPEQKSEIYSDPLRDLLAEVDSYRLLEEVFRGSSAETDVGRVLDVDTLTYLPGDLLVKIDITTMANSLEARSPFLDHHIMEWAAALPSALHVRHGRTKLLLKRAVAPWLPQQLLRYPKQGFGVPLATWLRGELRELAYDLLIDDTARNRGLFRPAAIQELLRQHIDGVDHSVRLWALLQFELWHRTHATPGTRSQDEVRCSIPQT</sequence>
<dbReference type="PANTHER" id="PTHR43284">
    <property type="entry name" value="ASPARAGINE SYNTHETASE (GLUTAMINE-HYDROLYZING)"/>
    <property type="match status" value="1"/>
</dbReference>
<dbReference type="Pfam" id="PF13537">
    <property type="entry name" value="GATase_7"/>
    <property type="match status" value="1"/>
</dbReference>
<comment type="pathway">
    <text evidence="1">Amino-acid biosynthesis; L-asparagine biosynthesis; L-asparagine from L-aspartate (L-Gln route): step 1/1.</text>
</comment>
<name>A0A7W7RPF8_9ACTN</name>
<dbReference type="InterPro" id="IPR017932">
    <property type="entry name" value="GATase_2_dom"/>
</dbReference>
<dbReference type="InterPro" id="IPR029055">
    <property type="entry name" value="Ntn_hydrolases_N"/>
</dbReference>
<keyword evidence="6" id="KW-0061">Asparagine biosynthesis</keyword>
<evidence type="ECO:0000313" key="12">
    <source>
        <dbReference type="EMBL" id="MBB4935777.1"/>
    </source>
</evidence>
<accession>A0A7W7RPF8</accession>
<dbReference type="EMBL" id="JACHJU010000001">
    <property type="protein sequence ID" value="MBB4935777.1"/>
    <property type="molecule type" value="Genomic_DNA"/>
</dbReference>
<dbReference type="Gene3D" id="3.40.50.620">
    <property type="entry name" value="HUPs"/>
    <property type="match status" value="1"/>
</dbReference>
<dbReference type="GO" id="GO:0005829">
    <property type="term" value="C:cytosol"/>
    <property type="evidence" value="ECO:0007669"/>
    <property type="project" value="TreeGrafter"/>
</dbReference>
<keyword evidence="4 9" id="KW-0547">Nucleotide-binding</keyword>
<evidence type="ECO:0000256" key="3">
    <source>
        <dbReference type="ARBA" id="ARBA00012737"/>
    </source>
</evidence>
<dbReference type="CDD" id="cd01991">
    <property type="entry name" value="Asn_synthase_B_C"/>
    <property type="match status" value="1"/>
</dbReference>
<evidence type="ECO:0000313" key="13">
    <source>
        <dbReference type="Proteomes" id="UP000534286"/>
    </source>
</evidence>
<comment type="similarity">
    <text evidence="2">Belongs to the asparagine synthetase family.</text>
</comment>
<evidence type="ECO:0000256" key="1">
    <source>
        <dbReference type="ARBA" id="ARBA00005187"/>
    </source>
</evidence>